<keyword evidence="2" id="KW-0489">Methyltransferase</keyword>
<organism evidence="2 3">
    <name type="scientific">Paludibaculum fermentans</name>
    <dbReference type="NCBI Taxonomy" id="1473598"/>
    <lineage>
        <taxon>Bacteria</taxon>
        <taxon>Pseudomonadati</taxon>
        <taxon>Acidobacteriota</taxon>
        <taxon>Terriglobia</taxon>
        <taxon>Bryobacterales</taxon>
        <taxon>Bryobacteraceae</taxon>
        <taxon>Paludibaculum</taxon>
    </lineage>
</organism>
<protein>
    <submittedName>
        <fullName evidence="2">Methyltransferase</fullName>
    </submittedName>
</protein>
<dbReference type="GO" id="GO:0032259">
    <property type="term" value="P:methylation"/>
    <property type="evidence" value="ECO:0007669"/>
    <property type="project" value="UniProtKB-KW"/>
</dbReference>
<name>A0A7S7NQJ7_PALFE</name>
<dbReference type="InterPro" id="IPR052024">
    <property type="entry name" value="Methanogen_methyltrans"/>
</dbReference>
<dbReference type="PANTHER" id="PTHR47099">
    <property type="entry name" value="METHYLCOBAMIDE:COM METHYLTRANSFERASE MTBA"/>
    <property type="match status" value="1"/>
</dbReference>
<evidence type="ECO:0000313" key="3">
    <source>
        <dbReference type="Proteomes" id="UP000593892"/>
    </source>
</evidence>
<dbReference type="Proteomes" id="UP000593892">
    <property type="component" value="Chromosome"/>
</dbReference>
<keyword evidence="2" id="KW-0808">Transferase</keyword>
<dbReference type="InterPro" id="IPR038071">
    <property type="entry name" value="UROD/MetE-like_sf"/>
</dbReference>
<keyword evidence="3" id="KW-1185">Reference proteome</keyword>
<dbReference type="GO" id="GO:0004853">
    <property type="term" value="F:uroporphyrinogen decarboxylase activity"/>
    <property type="evidence" value="ECO:0007669"/>
    <property type="project" value="InterPro"/>
</dbReference>
<dbReference type="SUPFAM" id="SSF51726">
    <property type="entry name" value="UROD/MetE-like"/>
    <property type="match status" value="1"/>
</dbReference>
<dbReference type="GO" id="GO:0006779">
    <property type="term" value="P:porphyrin-containing compound biosynthetic process"/>
    <property type="evidence" value="ECO:0007669"/>
    <property type="project" value="InterPro"/>
</dbReference>
<gene>
    <name evidence="2" type="ORF">IRI77_35385</name>
</gene>
<dbReference type="Pfam" id="PF01208">
    <property type="entry name" value="URO-D"/>
    <property type="match status" value="1"/>
</dbReference>
<evidence type="ECO:0000259" key="1">
    <source>
        <dbReference type="Pfam" id="PF01208"/>
    </source>
</evidence>
<dbReference type="InterPro" id="IPR000257">
    <property type="entry name" value="Uroporphyrinogen_deCOase"/>
</dbReference>
<feature type="domain" description="Uroporphyrinogen decarboxylase (URO-D)" evidence="1">
    <location>
        <begin position="219"/>
        <end position="417"/>
    </location>
</feature>
<dbReference type="Gene3D" id="3.20.20.210">
    <property type="match status" value="1"/>
</dbReference>
<dbReference type="GO" id="GO:0008168">
    <property type="term" value="F:methyltransferase activity"/>
    <property type="evidence" value="ECO:0007669"/>
    <property type="project" value="UniProtKB-KW"/>
</dbReference>
<accession>A0A7S7NQJ7</accession>
<dbReference type="RefSeq" id="WP_194449626.1">
    <property type="nucleotide sequence ID" value="NZ_CP063849.1"/>
</dbReference>
<sequence length="420" mass="46666">MAPTTSRQRLRDALAHRQPDRIPIDFGGSAVTGVHVSCVAALRDFYGLEKRPVKVHEPYQMLGLVEPDLSEAMGLDVTGVFPRNTMFGFANSEWKEWDFRGLPVLVSTEFRWRTEANGDILVYPEGDETAAPSGRMPLGSAFFDTIVRQPPFDEDLLNIQDNLEEFTPLSEADLDHVSASVTAAQQTGKGILATFGGTAFGDIALVPAPFLKNPKGIRDVAEWYMSTSSRKDYVHKIFAYQCENGIRNLERVHARIGDSVDAVFLCGTDFGTQTSQFCSVRTLRELWFPYYKAVNDWVHKNTGWKCFKHSCGSVEKFFDSFIDAGFDIINPVQCSAVGMDPETLKAKYGDRLVFWGGGVDTQKTLPFGTPDQVRAEVLRRCEIFSTGGGFVFDSIHNVQAGTPVKNLVAMLDAVKEFNGR</sequence>
<dbReference type="EMBL" id="CP063849">
    <property type="protein sequence ID" value="QOY87963.1"/>
    <property type="molecule type" value="Genomic_DNA"/>
</dbReference>
<dbReference type="AlphaFoldDB" id="A0A7S7NQJ7"/>
<dbReference type="KEGG" id="pfer:IRI77_35385"/>
<reference evidence="2 3" key="1">
    <citation type="submission" date="2020-10" db="EMBL/GenBank/DDBJ databases">
        <title>Complete genome sequence of Paludibaculum fermentans P105T, a facultatively anaerobic acidobacterium capable of dissimilatory Fe(III) reduction.</title>
        <authorList>
            <person name="Dedysh S.N."/>
            <person name="Beletsky A.V."/>
            <person name="Kulichevskaya I.S."/>
            <person name="Mardanov A.V."/>
            <person name="Ravin N.V."/>
        </authorList>
    </citation>
    <scope>NUCLEOTIDE SEQUENCE [LARGE SCALE GENOMIC DNA]</scope>
    <source>
        <strain evidence="2 3">P105</strain>
    </source>
</reference>
<proteinExistence type="predicted"/>
<dbReference type="PANTHER" id="PTHR47099:SF1">
    <property type="entry name" value="METHYLCOBAMIDE:COM METHYLTRANSFERASE MTBA"/>
    <property type="match status" value="1"/>
</dbReference>
<evidence type="ECO:0000313" key="2">
    <source>
        <dbReference type="EMBL" id="QOY87963.1"/>
    </source>
</evidence>